<dbReference type="OrthoDB" id="3733696at2"/>
<dbReference type="AlphaFoldDB" id="A0A1Q2CUJ1"/>
<reference evidence="2 3" key="1">
    <citation type="journal article" date="2008" name="Int. J. Syst. Evol. Microbiol.">
        <title>Tessaracoccus flavescens sp. nov., isolated from marine sediment.</title>
        <authorList>
            <person name="Lee D.W."/>
            <person name="Lee S.D."/>
        </authorList>
    </citation>
    <scope>NUCLEOTIDE SEQUENCE [LARGE SCALE GENOMIC DNA]</scope>
    <source>
        <strain evidence="2 3">SST-39T</strain>
    </source>
</reference>
<protein>
    <submittedName>
        <fullName evidence="2">Uncharacterized protein</fullName>
    </submittedName>
</protein>
<dbReference type="RefSeq" id="WP_077347419.1">
    <property type="nucleotide sequence ID" value="NZ_CP019607.1"/>
</dbReference>
<evidence type="ECO:0000313" key="3">
    <source>
        <dbReference type="Proteomes" id="UP000188235"/>
    </source>
</evidence>
<evidence type="ECO:0000256" key="1">
    <source>
        <dbReference type="SAM" id="MobiDB-lite"/>
    </source>
</evidence>
<dbReference type="EMBL" id="CP019607">
    <property type="protein sequence ID" value="AQP49779.1"/>
    <property type="molecule type" value="Genomic_DNA"/>
</dbReference>
<dbReference type="Proteomes" id="UP000188235">
    <property type="component" value="Chromosome"/>
</dbReference>
<dbReference type="KEGG" id="tfa:BW733_01975"/>
<name>A0A1Q2CUJ1_9ACTN</name>
<sequence>MTQPPDNQFPGQQSGPGFEPGPDAQSGAQHTPNPEGPGQQPAGAPSQHSQGQPQQPQGGYTQQPQGQPQQPQGGPGDPYAQPAGYGQPQGFQPMAEEPKKGGVRKILSTILTVAILAAGAYFMWQRFASDAALKAGNCLEISEGTEDLTHKAVDCDSTDKYTYYVTEVIDGDAECAEDALAYLSVSSGRFGTNEKTESTTCLVPNFVPDTCYTEVDGSLYEYRIEDCGTAEFKVTKVEEAATISCDAPAEPVQLAASNRSYCLAWNE</sequence>
<evidence type="ECO:0000313" key="2">
    <source>
        <dbReference type="EMBL" id="AQP49779.1"/>
    </source>
</evidence>
<feature type="compositionally biased region" description="Polar residues" evidence="1">
    <location>
        <begin position="1"/>
        <end position="15"/>
    </location>
</feature>
<feature type="region of interest" description="Disordered" evidence="1">
    <location>
        <begin position="1"/>
        <end position="97"/>
    </location>
</feature>
<gene>
    <name evidence="2" type="ORF">BW733_01975</name>
</gene>
<feature type="compositionally biased region" description="Low complexity" evidence="1">
    <location>
        <begin position="36"/>
        <end position="86"/>
    </location>
</feature>
<organism evidence="2 3">
    <name type="scientific">Tessaracoccus flavescens</name>
    <dbReference type="NCBI Taxonomy" id="399497"/>
    <lineage>
        <taxon>Bacteria</taxon>
        <taxon>Bacillati</taxon>
        <taxon>Actinomycetota</taxon>
        <taxon>Actinomycetes</taxon>
        <taxon>Propionibacteriales</taxon>
        <taxon>Propionibacteriaceae</taxon>
        <taxon>Tessaracoccus</taxon>
    </lineage>
</organism>
<accession>A0A1Q2CUJ1</accession>
<keyword evidence="3" id="KW-1185">Reference proteome</keyword>
<proteinExistence type="predicted"/>
<dbReference type="STRING" id="399497.BW733_01975"/>